<evidence type="ECO:0000313" key="5">
    <source>
        <dbReference type="EMBL" id="MBC2679878.1"/>
    </source>
</evidence>
<comment type="similarity">
    <text evidence="1">Belongs to the VapB family.</text>
</comment>
<name>A0A7X1G7H1_9PSED</name>
<accession>A0A7X1G7H1</accession>
<protein>
    <submittedName>
        <fullName evidence="5">AbrB/MazE/SpoVT family DNA-binding domain-containing protein</fullName>
    </submittedName>
</protein>
<organism evidence="5 6">
    <name type="scientific">Pseudomonas baltica</name>
    <dbReference type="NCBI Taxonomy" id="2762576"/>
    <lineage>
        <taxon>Bacteria</taxon>
        <taxon>Pseudomonadati</taxon>
        <taxon>Pseudomonadota</taxon>
        <taxon>Gammaproteobacteria</taxon>
        <taxon>Pseudomonadales</taxon>
        <taxon>Pseudomonadaceae</taxon>
        <taxon>Pseudomonas</taxon>
    </lineage>
</organism>
<dbReference type="InterPro" id="IPR047976">
    <property type="entry name" value="Anti_VapB2-like"/>
</dbReference>
<proteinExistence type="inferred from homology"/>
<evidence type="ECO:0000256" key="3">
    <source>
        <dbReference type="SAM" id="MobiDB-lite"/>
    </source>
</evidence>
<keyword evidence="2 5" id="KW-0238">DNA-binding</keyword>
<dbReference type="EMBL" id="JACMYH010000004">
    <property type="protein sequence ID" value="MBC2679878.1"/>
    <property type="molecule type" value="Genomic_DNA"/>
</dbReference>
<feature type="region of interest" description="Disordered" evidence="3">
    <location>
        <begin position="64"/>
        <end position="87"/>
    </location>
</feature>
<evidence type="ECO:0000256" key="2">
    <source>
        <dbReference type="PROSITE-ProRule" id="PRU01076"/>
    </source>
</evidence>
<dbReference type="RefSeq" id="WP_185794949.1">
    <property type="nucleotide sequence ID" value="NZ_JACMYH010000004.1"/>
</dbReference>
<dbReference type="InterPro" id="IPR037914">
    <property type="entry name" value="SpoVT-AbrB_sf"/>
</dbReference>
<dbReference type="GO" id="GO:0003677">
    <property type="term" value="F:DNA binding"/>
    <property type="evidence" value="ECO:0007669"/>
    <property type="project" value="UniProtKB-UniRule"/>
</dbReference>
<comment type="caution">
    <text evidence="5">The sequence shown here is derived from an EMBL/GenBank/DDBJ whole genome shotgun (WGS) entry which is preliminary data.</text>
</comment>
<dbReference type="PROSITE" id="PS51740">
    <property type="entry name" value="SPOVT_ABRB"/>
    <property type="match status" value="1"/>
</dbReference>
<dbReference type="AlphaFoldDB" id="A0A7X1G7H1"/>
<feature type="compositionally biased region" description="Basic and acidic residues" evidence="3">
    <location>
        <begin position="68"/>
        <end position="87"/>
    </location>
</feature>
<dbReference type="Gene3D" id="2.10.260.10">
    <property type="match status" value="1"/>
</dbReference>
<reference evidence="5 6" key="1">
    <citation type="submission" date="2020-08" db="EMBL/GenBank/DDBJ databases">
        <title>Pseudomonas sp. nov.</title>
        <authorList>
            <person name="Gieschler S."/>
            <person name="Fiedler G."/>
            <person name="Brinks E."/>
            <person name="Boehnlein C."/>
            <person name="Franz C.M.A.P."/>
            <person name="Kabisch J."/>
        </authorList>
    </citation>
    <scope>NUCLEOTIDE SEQUENCE [LARGE SCALE GENOMIC DNA]</scope>
    <source>
        <strain evidence="5 6">MBT-2</strain>
    </source>
</reference>
<dbReference type="PANTHER" id="PTHR37550:SF3">
    <property type="entry name" value="ANTITOXIN VAPB1"/>
    <property type="match status" value="1"/>
</dbReference>
<dbReference type="SUPFAM" id="SSF89447">
    <property type="entry name" value="AbrB/MazE/MraZ-like"/>
    <property type="match status" value="1"/>
</dbReference>
<dbReference type="Proteomes" id="UP000546173">
    <property type="component" value="Unassembled WGS sequence"/>
</dbReference>
<dbReference type="InterPro" id="IPR007159">
    <property type="entry name" value="SpoVT-AbrB_dom"/>
</dbReference>
<sequence length="87" mass="9623">MSQTAKVFVNGRSQAVRLPAAFRFDTDEVFIRRDPETGDVILSRKPDSWDEFLALVAEGGVPDDFLNADDRTQAGGENRDPLDGIPE</sequence>
<gene>
    <name evidence="5" type="ORF">H7993_15890</name>
</gene>
<dbReference type="Pfam" id="PF04014">
    <property type="entry name" value="MazE_antitoxin"/>
    <property type="match status" value="1"/>
</dbReference>
<evidence type="ECO:0000313" key="6">
    <source>
        <dbReference type="Proteomes" id="UP000546173"/>
    </source>
</evidence>
<evidence type="ECO:0000256" key="1">
    <source>
        <dbReference type="ARBA" id="ARBA00007924"/>
    </source>
</evidence>
<dbReference type="NCBIfam" id="NF040493">
    <property type="entry name" value="TA_anti_VapB"/>
    <property type="match status" value="1"/>
</dbReference>
<dbReference type="InterPro" id="IPR051734">
    <property type="entry name" value="VapB_TA_antitoxins"/>
</dbReference>
<feature type="domain" description="SpoVT-AbrB" evidence="4">
    <location>
        <begin position="5"/>
        <end position="47"/>
    </location>
</feature>
<evidence type="ECO:0000259" key="4">
    <source>
        <dbReference type="PROSITE" id="PS51740"/>
    </source>
</evidence>
<keyword evidence="6" id="KW-1185">Reference proteome</keyword>
<dbReference type="PANTHER" id="PTHR37550">
    <property type="entry name" value="ANTITOXIN VAPB1"/>
    <property type="match status" value="1"/>
</dbReference>